<gene>
    <name evidence="1" type="primary">sixA</name>
    <name evidence="1" type="ORF">GCM10023187_49720</name>
</gene>
<dbReference type="EMBL" id="BAABHB010000015">
    <property type="protein sequence ID" value="GAA4417377.1"/>
    <property type="molecule type" value="Genomic_DNA"/>
</dbReference>
<dbReference type="PANTHER" id="PTHR47623:SF1">
    <property type="entry name" value="OS09G0287300 PROTEIN"/>
    <property type="match status" value="1"/>
</dbReference>
<dbReference type="CDD" id="cd07067">
    <property type="entry name" value="HP_PGM_like"/>
    <property type="match status" value="1"/>
</dbReference>
<reference evidence="2" key="1">
    <citation type="journal article" date="2019" name="Int. J. Syst. Evol. Microbiol.">
        <title>The Global Catalogue of Microorganisms (GCM) 10K type strain sequencing project: providing services to taxonomists for standard genome sequencing and annotation.</title>
        <authorList>
            <consortium name="The Broad Institute Genomics Platform"/>
            <consortium name="The Broad Institute Genome Sequencing Center for Infectious Disease"/>
            <person name="Wu L."/>
            <person name="Ma J."/>
        </authorList>
    </citation>
    <scope>NUCLEOTIDE SEQUENCE [LARGE SCALE GENOMIC DNA]</scope>
    <source>
        <strain evidence="2">JCM 17925</strain>
    </source>
</reference>
<dbReference type="Proteomes" id="UP001500936">
    <property type="component" value="Unassembled WGS sequence"/>
</dbReference>
<proteinExistence type="predicted"/>
<evidence type="ECO:0000313" key="2">
    <source>
        <dbReference type="Proteomes" id="UP001500936"/>
    </source>
</evidence>
<dbReference type="SUPFAM" id="SSF53254">
    <property type="entry name" value="Phosphoglycerate mutase-like"/>
    <property type="match status" value="1"/>
</dbReference>
<dbReference type="PANTHER" id="PTHR47623">
    <property type="entry name" value="OS09G0287300 PROTEIN"/>
    <property type="match status" value="1"/>
</dbReference>
<dbReference type="InterPro" id="IPR029033">
    <property type="entry name" value="His_PPase_superfam"/>
</dbReference>
<dbReference type="InterPro" id="IPR013078">
    <property type="entry name" value="His_Pase_superF_clade-1"/>
</dbReference>
<dbReference type="Gene3D" id="3.40.50.1240">
    <property type="entry name" value="Phosphoglycerate mutase-like"/>
    <property type="match status" value="1"/>
</dbReference>
<name>A0ABP8KW02_9BACT</name>
<evidence type="ECO:0000313" key="1">
    <source>
        <dbReference type="EMBL" id="GAA4417377.1"/>
    </source>
</evidence>
<comment type="caution">
    <text evidence="1">The sequence shown here is derived from an EMBL/GenBank/DDBJ whole genome shotgun (WGS) entry which is preliminary data.</text>
</comment>
<organism evidence="1 2">
    <name type="scientific">Nibrella viscosa</name>
    <dbReference type="NCBI Taxonomy" id="1084524"/>
    <lineage>
        <taxon>Bacteria</taxon>
        <taxon>Pseudomonadati</taxon>
        <taxon>Bacteroidota</taxon>
        <taxon>Cytophagia</taxon>
        <taxon>Cytophagales</taxon>
        <taxon>Spirosomataceae</taxon>
        <taxon>Nibrella</taxon>
    </lineage>
</organism>
<accession>A0ABP8KW02</accession>
<sequence length="178" mass="19657">MFFAESPSEQIMKKTLYLVRHAKAEDRAPFMRDHDRELVSEGIIASARIGRHLKDKGITADCLISSTALRAKDTARIVAEQLGIDPETISYDEHMFDGGPKAYLAAVNRLPANCQSAMLFGHNPDITYFAEFLTHQDVGSMSKGAVAAIEFTDLEWAAVSGRTGNLLFYVAPKHLKEA</sequence>
<keyword evidence="2" id="KW-1185">Reference proteome</keyword>
<protein>
    <submittedName>
        <fullName evidence="1">Phosphohistidine phosphatase SixA</fullName>
    </submittedName>
</protein>
<dbReference type="SMART" id="SM00855">
    <property type="entry name" value="PGAM"/>
    <property type="match status" value="1"/>
</dbReference>
<dbReference type="Pfam" id="PF00300">
    <property type="entry name" value="His_Phos_1"/>
    <property type="match status" value="1"/>
</dbReference>